<evidence type="ECO:0000313" key="1">
    <source>
        <dbReference type="EMBL" id="MBA2132653.1"/>
    </source>
</evidence>
<proteinExistence type="predicted"/>
<sequence>MGKGRVCLLLLGLLLTVALVPVQVQGIDWENGAILALGNTVANLGELKTDPFDPTLEYFEAENAISFTVLVLLNEWQLLLSGEDFVAGAERIPLAQMEWKLRNGTYRRMPAAGSNQELMRISGFLRVISDSLSFRLVLKGDESPGHYSSTLTLTLVNL</sequence>
<dbReference type="RefSeq" id="WP_181339107.1">
    <property type="nucleotide sequence ID" value="NZ_JAAKDE010000006.1"/>
</dbReference>
<evidence type="ECO:0000313" key="2">
    <source>
        <dbReference type="Proteomes" id="UP000657177"/>
    </source>
</evidence>
<dbReference type="AlphaFoldDB" id="A0A8J6I0D4"/>
<accession>A0A8J6I0D4</accession>
<name>A0A8J6I0D4_9FIRM</name>
<gene>
    <name evidence="1" type="ORF">G5B42_03735</name>
</gene>
<dbReference type="EMBL" id="JAAKDE010000006">
    <property type="protein sequence ID" value="MBA2132653.1"/>
    <property type="molecule type" value="Genomic_DNA"/>
</dbReference>
<organism evidence="1 2">
    <name type="scientific">Capillibacterium thermochitinicola</name>
    <dbReference type="NCBI Taxonomy" id="2699427"/>
    <lineage>
        <taxon>Bacteria</taxon>
        <taxon>Bacillati</taxon>
        <taxon>Bacillota</taxon>
        <taxon>Capillibacterium</taxon>
    </lineage>
</organism>
<protein>
    <submittedName>
        <fullName evidence="1">Uncharacterized protein</fullName>
    </submittedName>
</protein>
<reference evidence="1" key="1">
    <citation type="submission" date="2020-06" db="EMBL/GenBank/DDBJ databases">
        <title>Novel chitinolytic bacterium.</title>
        <authorList>
            <person name="Ungkulpasvich U."/>
            <person name="Kosugi A."/>
            <person name="Uke A."/>
        </authorList>
    </citation>
    <scope>NUCLEOTIDE SEQUENCE</scope>
    <source>
        <strain evidence="1">UUS1-1</strain>
    </source>
</reference>
<dbReference type="Proteomes" id="UP000657177">
    <property type="component" value="Unassembled WGS sequence"/>
</dbReference>
<keyword evidence="2" id="KW-1185">Reference proteome</keyword>
<comment type="caution">
    <text evidence="1">The sequence shown here is derived from an EMBL/GenBank/DDBJ whole genome shotgun (WGS) entry which is preliminary data.</text>
</comment>